<dbReference type="RefSeq" id="WP_150900025.1">
    <property type="nucleotide sequence ID" value="NZ_WAAU01000014.1"/>
</dbReference>
<dbReference type="NCBIfam" id="TIGR01200">
    <property type="entry name" value="GLPGLI"/>
    <property type="match status" value="1"/>
</dbReference>
<reference evidence="3 4" key="1">
    <citation type="submission" date="2019-09" db="EMBL/GenBank/DDBJ databases">
        <authorList>
            <person name="Cao W.R."/>
        </authorList>
    </citation>
    <scope>NUCLEOTIDE SEQUENCE [LARGE SCALE GENOMIC DNA]</scope>
    <source>
        <strain evidence="4">a4</strain>
    </source>
</reference>
<dbReference type="EMBL" id="WAAU01000014">
    <property type="protein sequence ID" value="KAB1157357.1"/>
    <property type="molecule type" value="Genomic_DNA"/>
</dbReference>
<feature type="compositionally biased region" description="Polar residues" evidence="1">
    <location>
        <begin position="269"/>
        <end position="278"/>
    </location>
</feature>
<gene>
    <name evidence="3" type="ORF">F7018_10535</name>
</gene>
<evidence type="ECO:0000313" key="4">
    <source>
        <dbReference type="Proteomes" id="UP000467305"/>
    </source>
</evidence>
<accession>A0A7J5AIB9</accession>
<dbReference type="InterPro" id="IPR005901">
    <property type="entry name" value="GLPGLI"/>
</dbReference>
<dbReference type="Pfam" id="PF09697">
    <property type="entry name" value="Porph_ging"/>
    <property type="match status" value="1"/>
</dbReference>
<evidence type="ECO:0000256" key="2">
    <source>
        <dbReference type="SAM" id="SignalP"/>
    </source>
</evidence>
<feature type="chain" id="PRO_5029833790" evidence="2">
    <location>
        <begin position="19"/>
        <end position="278"/>
    </location>
</feature>
<proteinExistence type="predicted"/>
<comment type="caution">
    <text evidence="3">The sequence shown here is derived from an EMBL/GenBank/DDBJ whole genome shotgun (WGS) entry which is preliminary data.</text>
</comment>
<sequence>MKKTIVLILLLISVSVLGQNFQGKATYKTFRKVDLKLEEAHGGNSKLQKQLQEQLKKQFQKTYTLNFNKSESVYTQNKELSAPQAIGGNSISVISIGGGGGSDILYKNIADKRYVNKTEISGKRFLIKDKLEDYDWEMTSETKNIGNYTCYKAVRKREETRTSFTMTDGKREEKKDKVTVTTVAWYTPQIPLSNGPEQFWGLPGLILEIQDGKLTIVCTEIVMNSSEKIDIKEPTKGKKVTQEKFDKIIDEHSKDMMERFKSKRKSKDGNSFSIEIQG</sequence>
<feature type="region of interest" description="Disordered" evidence="1">
    <location>
        <begin position="259"/>
        <end position="278"/>
    </location>
</feature>
<evidence type="ECO:0000313" key="3">
    <source>
        <dbReference type="EMBL" id="KAB1157357.1"/>
    </source>
</evidence>
<keyword evidence="2" id="KW-0732">Signal</keyword>
<keyword evidence="4" id="KW-1185">Reference proteome</keyword>
<dbReference type="Proteomes" id="UP000467305">
    <property type="component" value="Unassembled WGS sequence"/>
</dbReference>
<feature type="signal peptide" evidence="2">
    <location>
        <begin position="1"/>
        <end position="18"/>
    </location>
</feature>
<evidence type="ECO:0000256" key="1">
    <source>
        <dbReference type="SAM" id="MobiDB-lite"/>
    </source>
</evidence>
<name>A0A7J5AIB9_9FLAO</name>
<organism evidence="3 4">
    <name type="scientific">Tenacibaculum aiptasiae</name>
    <dbReference type="NCBI Taxonomy" id="426481"/>
    <lineage>
        <taxon>Bacteria</taxon>
        <taxon>Pseudomonadati</taxon>
        <taxon>Bacteroidota</taxon>
        <taxon>Flavobacteriia</taxon>
        <taxon>Flavobacteriales</taxon>
        <taxon>Flavobacteriaceae</taxon>
        <taxon>Tenacibaculum</taxon>
    </lineage>
</organism>
<protein>
    <submittedName>
        <fullName evidence="3">GLPGLI family protein</fullName>
    </submittedName>
</protein>
<dbReference type="AlphaFoldDB" id="A0A7J5AIB9"/>
<dbReference type="OrthoDB" id="1068986at2"/>